<keyword evidence="3" id="KW-1185">Reference proteome</keyword>
<name>A0ABT1IW08_9ACTN</name>
<feature type="compositionally biased region" description="Basic and acidic residues" evidence="1">
    <location>
        <begin position="66"/>
        <end position="83"/>
    </location>
</feature>
<dbReference type="Proteomes" id="UP001206483">
    <property type="component" value="Unassembled WGS sequence"/>
</dbReference>
<comment type="caution">
    <text evidence="2">The sequence shown here is derived from an EMBL/GenBank/DDBJ whole genome shotgun (WGS) entry which is preliminary data.</text>
</comment>
<dbReference type="EMBL" id="JAMZDX010000002">
    <property type="protein sequence ID" value="MCP2309318.1"/>
    <property type="molecule type" value="Genomic_DNA"/>
</dbReference>
<gene>
    <name evidence="2" type="ORF">FHR36_002442</name>
</gene>
<evidence type="ECO:0000313" key="3">
    <source>
        <dbReference type="Proteomes" id="UP001206483"/>
    </source>
</evidence>
<accession>A0ABT1IW08</accession>
<reference evidence="2 3" key="1">
    <citation type="submission" date="2022-06" db="EMBL/GenBank/DDBJ databases">
        <title>Sequencing the genomes of 1000 actinobacteria strains.</title>
        <authorList>
            <person name="Klenk H.-P."/>
        </authorList>
    </citation>
    <scope>NUCLEOTIDE SEQUENCE [LARGE SCALE GENOMIC DNA]</scope>
    <source>
        <strain evidence="2 3">DSM 41656</strain>
    </source>
</reference>
<feature type="region of interest" description="Disordered" evidence="1">
    <location>
        <begin position="66"/>
        <end position="112"/>
    </location>
</feature>
<evidence type="ECO:0000256" key="1">
    <source>
        <dbReference type="SAM" id="MobiDB-lite"/>
    </source>
</evidence>
<dbReference type="RefSeq" id="WP_253796336.1">
    <property type="nucleotide sequence ID" value="NZ_BAAAUB010000042.1"/>
</dbReference>
<proteinExistence type="predicted"/>
<protein>
    <submittedName>
        <fullName evidence="2">Uncharacterized protein</fullName>
    </submittedName>
</protein>
<sequence>MEHEDKTDGSRQATESTIQVTRGPGEPTVVGSIPETVSTVLGSGAAIGAAVKCAADVAKTALTERGETRREQLRQDGETERARIAKAAAAPESEVAAEQAETPENDARYTPG</sequence>
<organism evidence="2 3">
    <name type="scientific">Kitasatospora paracochleata</name>
    <dbReference type="NCBI Taxonomy" id="58354"/>
    <lineage>
        <taxon>Bacteria</taxon>
        <taxon>Bacillati</taxon>
        <taxon>Actinomycetota</taxon>
        <taxon>Actinomycetes</taxon>
        <taxon>Kitasatosporales</taxon>
        <taxon>Streptomycetaceae</taxon>
        <taxon>Kitasatospora</taxon>
    </lineage>
</organism>
<feature type="region of interest" description="Disordered" evidence="1">
    <location>
        <begin position="1"/>
        <end position="31"/>
    </location>
</feature>
<feature type="compositionally biased region" description="Low complexity" evidence="1">
    <location>
        <begin position="85"/>
        <end position="100"/>
    </location>
</feature>
<feature type="compositionally biased region" description="Polar residues" evidence="1">
    <location>
        <begin position="10"/>
        <end position="20"/>
    </location>
</feature>
<evidence type="ECO:0000313" key="2">
    <source>
        <dbReference type="EMBL" id="MCP2309318.1"/>
    </source>
</evidence>